<evidence type="ECO:0000313" key="3">
    <source>
        <dbReference type="Proteomes" id="UP001168990"/>
    </source>
</evidence>
<name>A0AA39C2C8_9HYME</name>
<reference evidence="2" key="2">
    <citation type="submission" date="2023-03" db="EMBL/GenBank/DDBJ databases">
        <authorList>
            <person name="Inwood S.N."/>
            <person name="Skelly J.G."/>
            <person name="Guhlin J."/>
            <person name="Harrop T.W.R."/>
            <person name="Goldson S.G."/>
            <person name="Dearden P.K."/>
        </authorList>
    </citation>
    <scope>NUCLEOTIDE SEQUENCE</scope>
    <source>
        <strain evidence="2">Irish</strain>
        <tissue evidence="2">Whole body</tissue>
    </source>
</reference>
<protein>
    <submittedName>
        <fullName evidence="2">Uncharacterized protein</fullName>
    </submittedName>
</protein>
<dbReference type="AlphaFoldDB" id="A0AA39C2C8"/>
<sequence>MYGFKSIDNVNTARVATIAKTYKMNGTNDTFLLKNTIDGAIFPPCQSELYQHILRSSCIAHLWSHAHQSVPSVLSSLDYGRREENHKYIFKWFEGDQVPPTISDVTIIDENPTENLENDHFELLNNNTEEDGTDELQPEQNVHIDSSDDSEEDDDNEIDTAE</sequence>
<keyword evidence="3" id="KW-1185">Reference proteome</keyword>
<comment type="caution">
    <text evidence="2">The sequence shown here is derived from an EMBL/GenBank/DDBJ whole genome shotgun (WGS) entry which is preliminary data.</text>
</comment>
<gene>
    <name evidence="2" type="ORF">PV328_012352</name>
</gene>
<reference evidence="2" key="1">
    <citation type="journal article" date="2023" name="bioRxiv">
        <title>Scaffold-level genome assemblies of two parasitoid biocontrol wasps reveal the parthenogenesis mechanism and an associated novel virus.</title>
        <authorList>
            <person name="Inwood S."/>
            <person name="Skelly J."/>
            <person name="Guhlin J."/>
            <person name="Harrop T."/>
            <person name="Goldson S."/>
            <person name="Dearden P."/>
        </authorList>
    </citation>
    <scope>NUCLEOTIDE SEQUENCE</scope>
    <source>
        <strain evidence="2">Irish</strain>
        <tissue evidence="2">Whole body</tissue>
    </source>
</reference>
<feature type="compositionally biased region" description="Acidic residues" evidence="1">
    <location>
        <begin position="147"/>
        <end position="162"/>
    </location>
</feature>
<organism evidence="2 3">
    <name type="scientific">Microctonus aethiopoides</name>
    <dbReference type="NCBI Taxonomy" id="144406"/>
    <lineage>
        <taxon>Eukaryota</taxon>
        <taxon>Metazoa</taxon>
        <taxon>Ecdysozoa</taxon>
        <taxon>Arthropoda</taxon>
        <taxon>Hexapoda</taxon>
        <taxon>Insecta</taxon>
        <taxon>Pterygota</taxon>
        <taxon>Neoptera</taxon>
        <taxon>Endopterygota</taxon>
        <taxon>Hymenoptera</taxon>
        <taxon>Apocrita</taxon>
        <taxon>Ichneumonoidea</taxon>
        <taxon>Braconidae</taxon>
        <taxon>Euphorinae</taxon>
        <taxon>Microctonus</taxon>
    </lineage>
</organism>
<dbReference type="Proteomes" id="UP001168990">
    <property type="component" value="Unassembled WGS sequence"/>
</dbReference>
<evidence type="ECO:0000313" key="2">
    <source>
        <dbReference type="EMBL" id="KAK0156759.1"/>
    </source>
</evidence>
<evidence type="ECO:0000256" key="1">
    <source>
        <dbReference type="SAM" id="MobiDB-lite"/>
    </source>
</evidence>
<proteinExistence type="predicted"/>
<feature type="region of interest" description="Disordered" evidence="1">
    <location>
        <begin position="125"/>
        <end position="162"/>
    </location>
</feature>
<dbReference type="EMBL" id="JAQQBS010002426">
    <property type="protein sequence ID" value="KAK0156759.1"/>
    <property type="molecule type" value="Genomic_DNA"/>
</dbReference>
<accession>A0AA39C2C8</accession>
<feature type="compositionally biased region" description="Acidic residues" evidence="1">
    <location>
        <begin position="128"/>
        <end position="137"/>
    </location>
</feature>